<proteinExistence type="predicted"/>
<feature type="region of interest" description="Disordered" evidence="1">
    <location>
        <begin position="1"/>
        <end position="101"/>
    </location>
</feature>
<protein>
    <submittedName>
        <fullName evidence="2">Uncharacterized protein</fullName>
    </submittedName>
</protein>
<evidence type="ECO:0000313" key="3">
    <source>
        <dbReference type="Proteomes" id="UP000053599"/>
    </source>
</evidence>
<accession>A0A0D1YHH4</accession>
<dbReference type="AlphaFoldDB" id="A0A0D1YHH4"/>
<evidence type="ECO:0000313" key="2">
    <source>
        <dbReference type="EMBL" id="KIV82307.1"/>
    </source>
</evidence>
<feature type="compositionally biased region" description="Low complexity" evidence="1">
    <location>
        <begin position="8"/>
        <end position="21"/>
    </location>
</feature>
<evidence type="ECO:0000256" key="1">
    <source>
        <dbReference type="SAM" id="MobiDB-lite"/>
    </source>
</evidence>
<organism evidence="2 3">
    <name type="scientific">Exophiala sideris</name>
    <dbReference type="NCBI Taxonomy" id="1016849"/>
    <lineage>
        <taxon>Eukaryota</taxon>
        <taxon>Fungi</taxon>
        <taxon>Dikarya</taxon>
        <taxon>Ascomycota</taxon>
        <taxon>Pezizomycotina</taxon>
        <taxon>Eurotiomycetes</taxon>
        <taxon>Chaetothyriomycetidae</taxon>
        <taxon>Chaetothyriales</taxon>
        <taxon>Herpotrichiellaceae</taxon>
        <taxon>Exophiala</taxon>
    </lineage>
</organism>
<dbReference type="HOGENOM" id="CLU_2291730_0_0_1"/>
<feature type="compositionally biased region" description="Basic and acidic residues" evidence="1">
    <location>
        <begin position="69"/>
        <end position="83"/>
    </location>
</feature>
<name>A0A0D1YHH4_9EURO</name>
<feature type="compositionally biased region" description="Basic and acidic residues" evidence="1">
    <location>
        <begin position="91"/>
        <end position="101"/>
    </location>
</feature>
<sequence>MGKTKSDPQASSSSGTPPSRLSEPKRQQRWADPGSPQTSAITEKAPQYTTYLIRRLYGEKKEKKRRKNGREEGNTYTHEKPAKAEGSIKAVGRETGHFVTS</sequence>
<dbReference type="Proteomes" id="UP000053599">
    <property type="component" value="Unassembled WGS sequence"/>
</dbReference>
<dbReference type="EMBL" id="KN846952">
    <property type="protein sequence ID" value="KIV82307.1"/>
    <property type="molecule type" value="Genomic_DNA"/>
</dbReference>
<reference evidence="2 3" key="1">
    <citation type="submission" date="2015-01" db="EMBL/GenBank/DDBJ databases">
        <title>The Genome Sequence of Exophiala sideris CBS121828.</title>
        <authorList>
            <consortium name="The Broad Institute Genomics Platform"/>
            <person name="Cuomo C."/>
            <person name="de Hoog S."/>
            <person name="Gorbushina A."/>
            <person name="Stielow B."/>
            <person name="Teixiera M."/>
            <person name="Abouelleil A."/>
            <person name="Chapman S.B."/>
            <person name="Priest M."/>
            <person name="Young S.K."/>
            <person name="Wortman J."/>
            <person name="Nusbaum C."/>
            <person name="Birren B."/>
        </authorList>
    </citation>
    <scope>NUCLEOTIDE SEQUENCE [LARGE SCALE GENOMIC DNA]</scope>
    <source>
        <strain evidence="2 3">CBS 121828</strain>
    </source>
</reference>
<gene>
    <name evidence="2" type="ORF">PV11_04427</name>
</gene>